<dbReference type="SUPFAM" id="SSF48498">
    <property type="entry name" value="Tetracyclin repressor-like, C-terminal domain"/>
    <property type="match status" value="1"/>
</dbReference>
<proteinExistence type="predicted"/>
<dbReference type="Proteomes" id="UP001596306">
    <property type="component" value="Unassembled WGS sequence"/>
</dbReference>
<dbReference type="InterPro" id="IPR036271">
    <property type="entry name" value="Tet_transcr_reg_TetR-rel_C_sf"/>
</dbReference>
<dbReference type="EMBL" id="JBHSTP010000003">
    <property type="protein sequence ID" value="MFC6357171.1"/>
    <property type="molecule type" value="Genomic_DNA"/>
</dbReference>
<feature type="region of interest" description="Disordered" evidence="1">
    <location>
        <begin position="1"/>
        <end position="75"/>
    </location>
</feature>
<protein>
    <submittedName>
        <fullName evidence="3">TetR family transcriptional regulator C-terminal domain-containing protein</fullName>
    </submittedName>
</protein>
<dbReference type="Pfam" id="PF13977">
    <property type="entry name" value="TetR_C_6"/>
    <property type="match status" value="1"/>
</dbReference>
<organism evidence="3 4">
    <name type="scientific">Luethyella okanaganae</name>
    <dbReference type="NCBI Taxonomy" id="69372"/>
    <lineage>
        <taxon>Bacteria</taxon>
        <taxon>Bacillati</taxon>
        <taxon>Actinomycetota</taxon>
        <taxon>Actinomycetes</taxon>
        <taxon>Micrococcales</taxon>
        <taxon>Microbacteriaceae</taxon>
        <taxon>Luethyella</taxon>
    </lineage>
</organism>
<sequence>MGRPGRSGTRGRRHRAGDSGRRRPAAETARAPLDRLNATVPHRQASNRHLDRGDRRTTPEGRSSRPSLTEGGDSQRILALVDDGQPLRGALDLDLEALRLHALLDGLAAHLLHDAGQLTPEQALAILDNHLTSLTKTRNAHPARSEEN</sequence>
<evidence type="ECO:0000259" key="2">
    <source>
        <dbReference type="Pfam" id="PF13977"/>
    </source>
</evidence>
<name>A0ABW1VGD8_9MICO</name>
<feature type="domain" description="BetI-type transcriptional repressor C-terminal" evidence="2">
    <location>
        <begin position="76"/>
        <end position="134"/>
    </location>
</feature>
<feature type="compositionally biased region" description="Basic and acidic residues" evidence="1">
    <location>
        <begin position="16"/>
        <end position="25"/>
    </location>
</feature>
<dbReference type="Gene3D" id="1.10.357.10">
    <property type="entry name" value="Tetracycline Repressor, domain 2"/>
    <property type="match status" value="1"/>
</dbReference>
<dbReference type="InterPro" id="IPR039538">
    <property type="entry name" value="BetI_C"/>
</dbReference>
<evidence type="ECO:0000313" key="3">
    <source>
        <dbReference type="EMBL" id="MFC6357171.1"/>
    </source>
</evidence>
<keyword evidence="4" id="KW-1185">Reference proteome</keyword>
<evidence type="ECO:0000313" key="4">
    <source>
        <dbReference type="Proteomes" id="UP001596306"/>
    </source>
</evidence>
<feature type="compositionally biased region" description="Basic and acidic residues" evidence="1">
    <location>
        <begin position="48"/>
        <end position="63"/>
    </location>
</feature>
<gene>
    <name evidence="3" type="ORF">ACFQB0_13755</name>
</gene>
<accession>A0ABW1VGD8</accession>
<evidence type="ECO:0000256" key="1">
    <source>
        <dbReference type="SAM" id="MobiDB-lite"/>
    </source>
</evidence>
<comment type="caution">
    <text evidence="3">The sequence shown here is derived from an EMBL/GenBank/DDBJ whole genome shotgun (WGS) entry which is preliminary data.</text>
</comment>
<dbReference type="RefSeq" id="WP_386732829.1">
    <property type="nucleotide sequence ID" value="NZ_JBHSTP010000003.1"/>
</dbReference>
<reference evidence="4" key="1">
    <citation type="journal article" date="2019" name="Int. J. Syst. Evol. Microbiol.">
        <title>The Global Catalogue of Microorganisms (GCM) 10K type strain sequencing project: providing services to taxonomists for standard genome sequencing and annotation.</title>
        <authorList>
            <consortium name="The Broad Institute Genomics Platform"/>
            <consortium name="The Broad Institute Genome Sequencing Center for Infectious Disease"/>
            <person name="Wu L."/>
            <person name="Ma J."/>
        </authorList>
    </citation>
    <scope>NUCLEOTIDE SEQUENCE [LARGE SCALE GENOMIC DNA]</scope>
    <source>
        <strain evidence="4">CCUG 43304</strain>
    </source>
</reference>